<dbReference type="RefSeq" id="WP_254292426.1">
    <property type="nucleotide sequence ID" value="NZ_JAMLDX010000004.1"/>
</dbReference>
<feature type="domain" description="MaoC-like" evidence="1">
    <location>
        <begin position="164"/>
        <end position="274"/>
    </location>
</feature>
<organism evidence="3 4">
    <name type="scientific">Sphingomonas tagetis</name>
    <dbReference type="NCBI Taxonomy" id="2949092"/>
    <lineage>
        <taxon>Bacteria</taxon>
        <taxon>Pseudomonadati</taxon>
        <taxon>Pseudomonadota</taxon>
        <taxon>Alphaproteobacteria</taxon>
        <taxon>Sphingomonadales</taxon>
        <taxon>Sphingomonadaceae</taxon>
        <taxon>Sphingomonas</taxon>
    </lineage>
</organism>
<dbReference type="InterPro" id="IPR029069">
    <property type="entry name" value="HotDog_dom_sf"/>
</dbReference>
<reference evidence="3" key="1">
    <citation type="submission" date="2022-05" db="EMBL/GenBank/DDBJ databases">
        <title>Sphingomonas sp. strain MG17 Genome sequencing and assembly.</title>
        <authorList>
            <person name="Kim I."/>
        </authorList>
    </citation>
    <scope>NUCLEOTIDE SEQUENCE</scope>
    <source>
        <strain evidence="3">MG17</strain>
    </source>
</reference>
<dbReference type="Pfam" id="PF01575">
    <property type="entry name" value="MaoC_dehydratas"/>
    <property type="match status" value="1"/>
</dbReference>
<name>A0A9X2HI23_9SPHN</name>
<dbReference type="GO" id="GO:0003857">
    <property type="term" value="F:(3S)-3-hydroxyacyl-CoA dehydrogenase (NAD+) activity"/>
    <property type="evidence" value="ECO:0007669"/>
    <property type="project" value="TreeGrafter"/>
</dbReference>
<evidence type="ECO:0000259" key="1">
    <source>
        <dbReference type="Pfam" id="PF01575"/>
    </source>
</evidence>
<dbReference type="GO" id="GO:0006635">
    <property type="term" value="P:fatty acid beta-oxidation"/>
    <property type="evidence" value="ECO:0007669"/>
    <property type="project" value="TreeGrafter"/>
</dbReference>
<dbReference type="CDD" id="cd03448">
    <property type="entry name" value="HDE_HSD"/>
    <property type="match status" value="1"/>
</dbReference>
<comment type="caution">
    <text evidence="3">The sequence shown here is derived from an EMBL/GenBank/DDBJ whole genome shotgun (WGS) entry which is preliminary data.</text>
</comment>
<protein>
    <submittedName>
        <fullName evidence="3">MaoC family dehydratase N-terminal domain-containing protein</fullName>
    </submittedName>
</protein>
<accession>A0A9X2HI23</accession>
<evidence type="ECO:0000313" key="3">
    <source>
        <dbReference type="EMBL" id="MCP3730307.1"/>
    </source>
</evidence>
<dbReference type="InterPro" id="IPR054357">
    <property type="entry name" value="MFE-2_N"/>
</dbReference>
<dbReference type="EMBL" id="JAMLDX010000004">
    <property type="protein sequence ID" value="MCP3730307.1"/>
    <property type="molecule type" value="Genomic_DNA"/>
</dbReference>
<dbReference type="GO" id="GO:0044594">
    <property type="term" value="F:17-beta-hydroxysteroid dehydrogenase (NAD+) activity"/>
    <property type="evidence" value="ECO:0007669"/>
    <property type="project" value="TreeGrafter"/>
</dbReference>
<evidence type="ECO:0000259" key="2">
    <source>
        <dbReference type="Pfam" id="PF22622"/>
    </source>
</evidence>
<gene>
    <name evidence="3" type="ORF">M9978_07680</name>
</gene>
<feature type="domain" description="Peroxisomal multifunctional enzyme type 2-like N-terminal" evidence="2">
    <location>
        <begin position="21"/>
        <end position="147"/>
    </location>
</feature>
<sequence length="289" mass="31366">MPLLNADRLLNFDEAPTIEAYTETDTMLYGLSLGYGSDPLDERQLRYVFERDLVAVPTMAHTLAMDASWITDPASGIDLAKMLHAESGLTVHNPLPASGRVSSKLKIPEIIDKGEGRGALLYFARELSDAATGQHLATITSTFFLRGNGGFGGANRSASPPAAIPDRAADFSLPIATLPQSALLYRLTGDDNPLHADPELARKVGFDRPILHGSCTYGVACRALIHLVCGDDPHRLGRIDVRFTAPTYPGEALLTEVWNMGEGQFVFRCRVVERDIVVLNHGVAQLRDA</sequence>
<dbReference type="Proteomes" id="UP001139451">
    <property type="component" value="Unassembled WGS sequence"/>
</dbReference>
<dbReference type="InterPro" id="IPR002539">
    <property type="entry name" value="MaoC-like_dom"/>
</dbReference>
<dbReference type="AlphaFoldDB" id="A0A9X2HI23"/>
<dbReference type="Gene3D" id="3.10.129.10">
    <property type="entry name" value="Hotdog Thioesterase"/>
    <property type="match status" value="1"/>
</dbReference>
<proteinExistence type="predicted"/>
<evidence type="ECO:0000313" key="4">
    <source>
        <dbReference type="Proteomes" id="UP001139451"/>
    </source>
</evidence>
<dbReference type="Pfam" id="PF22622">
    <property type="entry name" value="MFE-2_hydrat-2_N"/>
    <property type="match status" value="1"/>
</dbReference>
<dbReference type="SUPFAM" id="SSF54637">
    <property type="entry name" value="Thioesterase/thiol ester dehydrase-isomerase"/>
    <property type="match status" value="2"/>
</dbReference>
<dbReference type="GO" id="GO:0004300">
    <property type="term" value="F:enoyl-CoA hydratase activity"/>
    <property type="evidence" value="ECO:0007669"/>
    <property type="project" value="TreeGrafter"/>
</dbReference>
<dbReference type="PANTHER" id="PTHR13078:SF56">
    <property type="entry name" value="PEROXISOMAL MULTIFUNCTIONAL ENZYME TYPE 2"/>
    <property type="match status" value="1"/>
</dbReference>
<keyword evidence="4" id="KW-1185">Reference proteome</keyword>
<dbReference type="PANTHER" id="PTHR13078">
    <property type="entry name" value="PEROXISOMAL MULTIFUNCTIONAL ENZYME TYPE 2-RELATED"/>
    <property type="match status" value="1"/>
</dbReference>